<accession>A0AAV9XUJ6</accession>
<dbReference type="EMBL" id="JAWDEY010000036">
    <property type="protein sequence ID" value="KAK6587779.1"/>
    <property type="molecule type" value="Genomic_DNA"/>
</dbReference>
<reference evidence="2 3" key="1">
    <citation type="submission" date="2023-10" db="EMBL/GenBank/DDBJ databases">
        <title>Comparative genomics analysis reveals potential genetic determinants of host preference in Cryptosporidium xiaoi.</title>
        <authorList>
            <person name="Xiao L."/>
            <person name="Li J."/>
        </authorList>
    </citation>
    <scope>NUCLEOTIDE SEQUENCE [LARGE SCALE GENOMIC DNA]</scope>
    <source>
        <strain evidence="2 3">52996</strain>
    </source>
</reference>
<dbReference type="Proteomes" id="UP001311799">
    <property type="component" value="Unassembled WGS sequence"/>
</dbReference>
<sequence>MDENFRDSDIGSSGFKDAFIPEINERSRQIAEKLRIESILDLYDTISDGKDVVDLMSFQCSSVKTQITLTHHQRLAIQYFIPYAIRKATKMEIEDIPDSIEQLMDLIRNRYNSTPVLVELDNKIRLYFTRNGFLETMLIYLRLPNGKKYPLPIKFNGNKNTVKSNTSIKSGSIGNGKNKAFNVSGSLPKKKDKQKYTVGPQMSKAIDSYLKKKQELRNSCEDGSGKDETKLNMDPECTFKPKIIKTLYEKYKDKFKTNPKTKNDECMNVIKKFLLLDNNDKDKKVESYFKSLQECTFQPNIDKYIKNMVIVKENKIKKNEKKQKDENSNEANDCSNSNSKELDEQCKEEDIELTKEQILIDCEKRREELVNKLIEEEWDKSVKVLFDGEYNLKYSSLVPLEDILNSDSDSDFENDDETENNKKKDKIMNYEWETREQGPIYNRSLRQRLRQKFSKKDNIIEQSKVEMKMNKEKKKYIPPYKWHEDLRSENDKYVFEQEKRNSNLKADNYSRDKIKQIDSIRWERYIRLKDRHVKSIPVANFGVISHLDKEVNTKDFSNIIRSLNGIYDIGTPITVVGVRENIIKYLEREISKPLPDLMELYTK</sequence>
<keyword evidence="3" id="KW-1185">Reference proteome</keyword>
<feature type="region of interest" description="Disordered" evidence="1">
    <location>
        <begin position="319"/>
        <end position="341"/>
    </location>
</feature>
<evidence type="ECO:0000313" key="2">
    <source>
        <dbReference type="EMBL" id="KAK6587779.1"/>
    </source>
</evidence>
<evidence type="ECO:0000256" key="1">
    <source>
        <dbReference type="SAM" id="MobiDB-lite"/>
    </source>
</evidence>
<name>A0AAV9XUJ6_9CRYT</name>
<proteinExistence type="predicted"/>
<evidence type="ECO:0000313" key="3">
    <source>
        <dbReference type="Proteomes" id="UP001311799"/>
    </source>
</evidence>
<dbReference type="AlphaFoldDB" id="A0AAV9XUJ6"/>
<comment type="caution">
    <text evidence="2">The sequence shown here is derived from an EMBL/GenBank/DDBJ whole genome shotgun (WGS) entry which is preliminary data.</text>
</comment>
<organism evidence="2 3">
    <name type="scientific">Cryptosporidium xiaoi</name>
    <dbReference type="NCBI Taxonomy" id="659607"/>
    <lineage>
        <taxon>Eukaryota</taxon>
        <taxon>Sar</taxon>
        <taxon>Alveolata</taxon>
        <taxon>Apicomplexa</taxon>
        <taxon>Conoidasida</taxon>
        <taxon>Coccidia</taxon>
        <taxon>Eucoccidiorida</taxon>
        <taxon>Eimeriorina</taxon>
        <taxon>Cryptosporidiidae</taxon>
        <taxon>Cryptosporidium</taxon>
    </lineage>
</organism>
<gene>
    <name evidence="2" type="ORF">RS030_81229</name>
</gene>
<protein>
    <submittedName>
        <fullName evidence="2">Uncharacterized protein</fullName>
    </submittedName>
</protein>